<gene>
    <name evidence="1" type="ORF">IT882_13195</name>
</gene>
<dbReference type="RefSeq" id="WP_195692238.1">
    <property type="nucleotide sequence ID" value="NZ_CP064760.1"/>
</dbReference>
<dbReference type="Proteomes" id="UP000594480">
    <property type="component" value="Chromosome"/>
</dbReference>
<accession>A0A7S8RH17</accession>
<name>A0A7S8RH17_9MICO</name>
<evidence type="ECO:0000313" key="2">
    <source>
        <dbReference type="Proteomes" id="UP000594480"/>
    </source>
</evidence>
<reference evidence="1 2" key="1">
    <citation type="submission" date="2020-11" db="EMBL/GenBank/DDBJ databases">
        <title>Amino acid is mineralized and recycled by bacteria in oceanic microbiome.</title>
        <authorList>
            <person name="Zheng L.Y."/>
        </authorList>
    </citation>
    <scope>NUCLEOTIDE SEQUENCE [LARGE SCALE GENOMIC DNA]</scope>
    <source>
        <strain evidence="1 2">A32-1</strain>
    </source>
</reference>
<dbReference type="AlphaFoldDB" id="A0A7S8RH17"/>
<dbReference type="KEGG" id="msf:IT882_13195"/>
<proteinExistence type="predicted"/>
<keyword evidence="2" id="KW-1185">Reference proteome</keyword>
<protein>
    <submittedName>
        <fullName evidence="1">Uncharacterized protein</fullName>
    </submittedName>
</protein>
<sequence>MSADIGMEVVDGRDALGIVIFRESPDGQIVSEIKGMKLDKLTGAKLFYQMAKQLKAMHDAEQESGDPS</sequence>
<dbReference type="EMBL" id="CP064760">
    <property type="protein sequence ID" value="QPE04147.1"/>
    <property type="molecule type" value="Genomic_DNA"/>
</dbReference>
<organism evidence="1 2">
    <name type="scientific">Microbacterium schleiferi</name>
    <dbReference type="NCBI Taxonomy" id="69362"/>
    <lineage>
        <taxon>Bacteria</taxon>
        <taxon>Bacillati</taxon>
        <taxon>Actinomycetota</taxon>
        <taxon>Actinomycetes</taxon>
        <taxon>Micrococcales</taxon>
        <taxon>Microbacteriaceae</taxon>
        <taxon>Microbacterium</taxon>
    </lineage>
</organism>
<evidence type="ECO:0000313" key="1">
    <source>
        <dbReference type="EMBL" id="QPE04147.1"/>
    </source>
</evidence>